<dbReference type="GO" id="GO:0015074">
    <property type="term" value="P:DNA integration"/>
    <property type="evidence" value="ECO:0007669"/>
    <property type="project" value="InterPro"/>
</dbReference>
<name>A0A6L2MXV6_TANCI</name>
<feature type="compositionally biased region" description="Polar residues" evidence="3">
    <location>
        <begin position="323"/>
        <end position="340"/>
    </location>
</feature>
<dbReference type="InterPro" id="IPR036397">
    <property type="entry name" value="RNaseH_sf"/>
</dbReference>
<dbReference type="PROSITE" id="PS50994">
    <property type="entry name" value="INTEGRASE"/>
    <property type="match status" value="1"/>
</dbReference>
<comment type="caution">
    <text evidence="5">The sequence shown here is derived from an EMBL/GenBank/DDBJ whole genome shotgun (WGS) entry which is preliminary data.</text>
</comment>
<gene>
    <name evidence="5" type="ORF">Tci_049620</name>
</gene>
<dbReference type="GO" id="GO:0046872">
    <property type="term" value="F:metal ion binding"/>
    <property type="evidence" value="ECO:0007669"/>
    <property type="project" value="UniProtKB-KW"/>
</dbReference>
<dbReference type="AlphaFoldDB" id="A0A6L2MXV6"/>
<dbReference type="InterPro" id="IPR057670">
    <property type="entry name" value="SH3_retrovirus"/>
</dbReference>
<sequence length="626" mass="71592">MVAEDDALSKEKEIDKLMALISLSFKKIINLQTTTSELHQTRVEQIKIIFQRLTKALGMIIRELVDWRDDTDDEPGDQELEAHHMYMAQVQEVTLDAANNSGPIFDTEPLQKLVEIILFIFDSGRSKHMTGNLKLLRLHAQVRTVQTDKGTEFLNKTLRVYFSQEGIEHQTLTARTPEQNGVVKRRNRTLLEAARTMLSATKVPLYFWAEAIATTCFTQNRSLVISRHEKTPYHIINGRKPSVKFFHIFDSLCYFVRDGKNHDKIMEKGYPCIFVGYSTQSRAYRVYKKRTKVIVETIHVNFDELPQMSSDHVSSDPALQYTPPLSIQSKPETTSQASTQAPTVIATENINQAETIKEKAQGEEDEFINIFSTSIQERGETSSRHVDSSNMNTFYQRHPSEHHWTKYHPPEQVIGNPSQSIITRRRLETNGEMCMFVLTVSRTEQKKIKEAMADSAWIKAIQEELHQFDRLALFVAYAAHKSFPVYQMDAKTTFLNGPLKEEVYVNQPDRFVDSHHPDKVYRLKKALYGLKQAPRDWGVEILLRNSDPPIPRGTFINQAKYDEEILNKHDSDHAGCLDSRKSTYGGIQFLGGDKLVSWSSKKQDCTSMSSAEAEYVSLSACCAQVL</sequence>
<dbReference type="CDD" id="cd09272">
    <property type="entry name" value="RNase_HI_RT_Ty1"/>
    <property type="match status" value="1"/>
</dbReference>
<protein>
    <submittedName>
        <fullName evidence="5">Retrovirus-related Pol polyprotein from transposon TNT 1-94</fullName>
    </submittedName>
</protein>
<feature type="domain" description="Integrase catalytic" evidence="4">
    <location>
        <begin position="71"/>
        <end position="240"/>
    </location>
</feature>
<dbReference type="SUPFAM" id="SSF53098">
    <property type="entry name" value="Ribonuclease H-like"/>
    <property type="match status" value="1"/>
</dbReference>
<dbReference type="InterPro" id="IPR039537">
    <property type="entry name" value="Retrotran_Ty1/copia-like"/>
</dbReference>
<evidence type="ECO:0000256" key="1">
    <source>
        <dbReference type="ARBA" id="ARBA00022723"/>
    </source>
</evidence>
<dbReference type="PANTHER" id="PTHR42648">
    <property type="entry name" value="TRANSPOSASE, PUTATIVE-RELATED"/>
    <property type="match status" value="1"/>
</dbReference>
<dbReference type="Gene3D" id="3.30.420.10">
    <property type="entry name" value="Ribonuclease H-like superfamily/Ribonuclease H"/>
    <property type="match status" value="1"/>
</dbReference>
<dbReference type="PANTHER" id="PTHR42648:SF18">
    <property type="entry name" value="RETROTRANSPOSON, UNCLASSIFIED-LIKE PROTEIN"/>
    <property type="match status" value="1"/>
</dbReference>
<reference evidence="5" key="1">
    <citation type="journal article" date="2019" name="Sci. Rep.">
        <title>Draft genome of Tanacetum cinerariifolium, the natural source of mosquito coil.</title>
        <authorList>
            <person name="Yamashiro T."/>
            <person name="Shiraishi A."/>
            <person name="Satake H."/>
            <person name="Nakayama K."/>
        </authorList>
    </citation>
    <scope>NUCLEOTIDE SEQUENCE</scope>
</reference>
<dbReference type="GO" id="GO:0016787">
    <property type="term" value="F:hydrolase activity"/>
    <property type="evidence" value="ECO:0007669"/>
    <property type="project" value="UniProtKB-KW"/>
</dbReference>
<dbReference type="GO" id="GO:0003676">
    <property type="term" value="F:nucleic acid binding"/>
    <property type="evidence" value="ECO:0007669"/>
    <property type="project" value="InterPro"/>
</dbReference>
<dbReference type="Pfam" id="PF25597">
    <property type="entry name" value="SH3_retrovirus"/>
    <property type="match status" value="1"/>
</dbReference>
<accession>A0A6L2MXV6</accession>
<dbReference type="InterPro" id="IPR001584">
    <property type="entry name" value="Integrase_cat-core"/>
</dbReference>
<keyword evidence="2" id="KW-0378">Hydrolase</keyword>
<dbReference type="EMBL" id="BKCJ010007515">
    <property type="protein sequence ID" value="GEU77642.1"/>
    <property type="molecule type" value="Genomic_DNA"/>
</dbReference>
<evidence type="ECO:0000256" key="2">
    <source>
        <dbReference type="ARBA" id="ARBA00022801"/>
    </source>
</evidence>
<dbReference type="Pfam" id="PF07727">
    <property type="entry name" value="RVT_2"/>
    <property type="match status" value="1"/>
</dbReference>
<proteinExistence type="predicted"/>
<keyword evidence="1" id="KW-0479">Metal-binding</keyword>
<evidence type="ECO:0000256" key="3">
    <source>
        <dbReference type="SAM" id="MobiDB-lite"/>
    </source>
</evidence>
<dbReference type="InterPro" id="IPR013103">
    <property type="entry name" value="RVT_2"/>
</dbReference>
<evidence type="ECO:0000313" key="5">
    <source>
        <dbReference type="EMBL" id="GEU77642.1"/>
    </source>
</evidence>
<evidence type="ECO:0000259" key="4">
    <source>
        <dbReference type="PROSITE" id="PS50994"/>
    </source>
</evidence>
<organism evidence="5">
    <name type="scientific">Tanacetum cinerariifolium</name>
    <name type="common">Dalmatian daisy</name>
    <name type="synonym">Chrysanthemum cinerariifolium</name>
    <dbReference type="NCBI Taxonomy" id="118510"/>
    <lineage>
        <taxon>Eukaryota</taxon>
        <taxon>Viridiplantae</taxon>
        <taxon>Streptophyta</taxon>
        <taxon>Embryophyta</taxon>
        <taxon>Tracheophyta</taxon>
        <taxon>Spermatophyta</taxon>
        <taxon>Magnoliopsida</taxon>
        <taxon>eudicotyledons</taxon>
        <taxon>Gunneridae</taxon>
        <taxon>Pentapetalae</taxon>
        <taxon>asterids</taxon>
        <taxon>campanulids</taxon>
        <taxon>Asterales</taxon>
        <taxon>Asteraceae</taxon>
        <taxon>Asteroideae</taxon>
        <taxon>Anthemideae</taxon>
        <taxon>Anthemidinae</taxon>
        <taxon>Tanacetum</taxon>
    </lineage>
</organism>
<dbReference type="InterPro" id="IPR012337">
    <property type="entry name" value="RNaseH-like_sf"/>
</dbReference>
<feature type="region of interest" description="Disordered" evidence="3">
    <location>
        <begin position="309"/>
        <end position="340"/>
    </location>
</feature>